<dbReference type="InterPro" id="IPR036890">
    <property type="entry name" value="HATPase_C_sf"/>
</dbReference>
<evidence type="ECO:0000256" key="6">
    <source>
        <dbReference type="ARBA" id="ARBA00023136"/>
    </source>
</evidence>
<proteinExistence type="predicted"/>
<keyword evidence="3" id="KW-0597">Phosphoprotein</keyword>
<keyword evidence="7" id="KW-0812">Transmembrane</keyword>
<feature type="transmembrane region" description="Helical" evidence="7">
    <location>
        <begin position="7"/>
        <end position="29"/>
    </location>
</feature>
<reference evidence="9 10" key="1">
    <citation type="submission" date="2016-10" db="EMBL/GenBank/DDBJ databases">
        <authorList>
            <person name="de Groot N.N."/>
        </authorList>
    </citation>
    <scope>NUCLEOTIDE SEQUENCE [LARGE SCALE GENOMIC DNA]</scope>
    <source>
        <strain evidence="9 10">DSM 28129</strain>
    </source>
</reference>
<dbReference type="InterPro" id="IPR010559">
    <property type="entry name" value="Sig_transdc_His_kin_internal"/>
</dbReference>
<evidence type="ECO:0000259" key="8">
    <source>
        <dbReference type="PROSITE" id="PS50885"/>
    </source>
</evidence>
<dbReference type="InterPro" id="IPR003660">
    <property type="entry name" value="HAMP_dom"/>
</dbReference>
<gene>
    <name evidence="9" type="ORF">SAMN04488542_12337</name>
</gene>
<evidence type="ECO:0000256" key="7">
    <source>
        <dbReference type="SAM" id="Phobius"/>
    </source>
</evidence>
<keyword evidence="10" id="KW-1185">Reference proteome</keyword>
<evidence type="ECO:0000256" key="1">
    <source>
        <dbReference type="ARBA" id="ARBA00004651"/>
    </source>
</evidence>
<evidence type="ECO:0000256" key="2">
    <source>
        <dbReference type="ARBA" id="ARBA00022475"/>
    </source>
</evidence>
<dbReference type="GO" id="GO:0005886">
    <property type="term" value="C:plasma membrane"/>
    <property type="evidence" value="ECO:0007669"/>
    <property type="project" value="UniProtKB-SubCell"/>
</dbReference>
<evidence type="ECO:0000256" key="4">
    <source>
        <dbReference type="ARBA" id="ARBA00022679"/>
    </source>
</evidence>
<accession>A0A1G7QVC8</accession>
<organism evidence="9 10">
    <name type="scientific">Fontibacillus panacisegetis</name>
    <dbReference type="NCBI Taxonomy" id="670482"/>
    <lineage>
        <taxon>Bacteria</taxon>
        <taxon>Bacillati</taxon>
        <taxon>Bacillota</taxon>
        <taxon>Bacilli</taxon>
        <taxon>Bacillales</taxon>
        <taxon>Paenibacillaceae</taxon>
        <taxon>Fontibacillus</taxon>
    </lineage>
</organism>
<dbReference type="Proteomes" id="UP000198972">
    <property type="component" value="Unassembled WGS sequence"/>
</dbReference>
<evidence type="ECO:0000313" key="10">
    <source>
        <dbReference type="Proteomes" id="UP000198972"/>
    </source>
</evidence>
<protein>
    <submittedName>
        <fullName evidence="9">Two-component system, sensor histidine kinase YesM</fullName>
    </submittedName>
</protein>
<name>A0A1G7QVC8_9BACL</name>
<feature type="transmembrane region" description="Helical" evidence="7">
    <location>
        <begin position="299"/>
        <end position="317"/>
    </location>
</feature>
<keyword evidence="7" id="KW-1133">Transmembrane helix</keyword>
<dbReference type="Pfam" id="PF06580">
    <property type="entry name" value="His_kinase"/>
    <property type="match status" value="1"/>
</dbReference>
<keyword evidence="2" id="KW-1003">Cell membrane</keyword>
<evidence type="ECO:0000256" key="5">
    <source>
        <dbReference type="ARBA" id="ARBA00022777"/>
    </source>
</evidence>
<keyword evidence="4" id="KW-0808">Transferase</keyword>
<feature type="domain" description="HAMP" evidence="8">
    <location>
        <begin position="319"/>
        <end position="372"/>
    </location>
</feature>
<comment type="subcellular location">
    <subcellularLocation>
        <location evidence="1">Cell membrane</location>
        <topology evidence="1">Multi-pass membrane protein</topology>
    </subcellularLocation>
</comment>
<dbReference type="OrthoDB" id="9776552at2"/>
<sequence>MLRKNSIFIKILFLMLSGIIIISFVLIMASSRIAERILLNQVVQNATGNMNIAKDDLLKYNDQIVNTMLQINSSNEFKNYITKPANTTLEHLNLVITLGRYIDVYKDYLSPENSHIIVSGLPGEGGRHYSSNALKWDKIPQDIVSTYMTIDGDIPNRIRYHSSPDLFAETVQYNNYIFATKPLVESGTGWMYGYAAVVMDELNINQKYNPYISEGIHISLISSDGTILSSSIKDSISKKDVDLLSIATNAAEKPNGVWTEPNDKQTYISYFLPEFNAYLFEEINQRTAFAPLYKLSFEIFKVVSIVLVVSLIFVYFLSRRITHPLNKLVKTMQTSKGDNLLFHPLQESGSYETNVLAKTYNRLIKEIDQYTDKLVYEQQERRKADLNALQMQINPHFLYNTLSSIKYLAKMHRTDQVDQTIDSLISMLQSTLGSTEDMVTVETEIETLKHYVFINQIRYGEQIGVHYEIADDCLQLLVPKLIIQPFVENSFFHAFPGYVSGNIHIFIHKFEENLVIEIMDDGIGMNCTLDQANEKKRHHLSGIGINNVHGRIQLLFGSRYGVQIQSEEGYGTAIKITLPVTMQNSDA</sequence>
<dbReference type="InterPro" id="IPR050640">
    <property type="entry name" value="Bact_2-comp_sensor_kinase"/>
</dbReference>
<evidence type="ECO:0000256" key="3">
    <source>
        <dbReference type="ARBA" id="ARBA00022553"/>
    </source>
</evidence>
<dbReference type="Pfam" id="PF02518">
    <property type="entry name" value="HATPase_c"/>
    <property type="match status" value="1"/>
</dbReference>
<evidence type="ECO:0000313" key="9">
    <source>
        <dbReference type="EMBL" id="SDG01620.1"/>
    </source>
</evidence>
<keyword evidence="5 9" id="KW-0418">Kinase</keyword>
<dbReference type="GO" id="GO:0000155">
    <property type="term" value="F:phosphorelay sensor kinase activity"/>
    <property type="evidence" value="ECO:0007669"/>
    <property type="project" value="InterPro"/>
</dbReference>
<dbReference type="InterPro" id="IPR003594">
    <property type="entry name" value="HATPase_dom"/>
</dbReference>
<dbReference type="STRING" id="670482.SAMN04488542_12337"/>
<dbReference type="Gene3D" id="3.30.565.10">
    <property type="entry name" value="Histidine kinase-like ATPase, C-terminal domain"/>
    <property type="match status" value="1"/>
</dbReference>
<dbReference type="Gene3D" id="6.10.340.10">
    <property type="match status" value="1"/>
</dbReference>
<dbReference type="AlphaFoldDB" id="A0A1G7QVC8"/>
<dbReference type="RefSeq" id="WP_091233646.1">
    <property type="nucleotide sequence ID" value="NZ_FNBG01000023.1"/>
</dbReference>
<dbReference type="EMBL" id="FNBG01000023">
    <property type="protein sequence ID" value="SDG01620.1"/>
    <property type="molecule type" value="Genomic_DNA"/>
</dbReference>
<keyword evidence="6 7" id="KW-0472">Membrane</keyword>
<dbReference type="PROSITE" id="PS50885">
    <property type="entry name" value="HAMP"/>
    <property type="match status" value="1"/>
</dbReference>
<dbReference type="PANTHER" id="PTHR34220:SF7">
    <property type="entry name" value="SENSOR HISTIDINE KINASE YPDA"/>
    <property type="match status" value="1"/>
</dbReference>
<dbReference type="PANTHER" id="PTHR34220">
    <property type="entry name" value="SENSOR HISTIDINE KINASE YPDA"/>
    <property type="match status" value="1"/>
</dbReference>
<dbReference type="SUPFAM" id="SSF55874">
    <property type="entry name" value="ATPase domain of HSP90 chaperone/DNA topoisomerase II/histidine kinase"/>
    <property type="match status" value="1"/>
</dbReference>